<dbReference type="Gene3D" id="6.10.140.2220">
    <property type="match status" value="1"/>
</dbReference>
<proteinExistence type="predicted"/>
<dbReference type="EMBL" id="WIGN01000194">
    <property type="protein sequence ID" value="KAF6804967.1"/>
    <property type="molecule type" value="Genomic_DNA"/>
</dbReference>
<evidence type="ECO:0000256" key="2">
    <source>
        <dbReference type="ARBA" id="ARBA00022771"/>
    </source>
</evidence>
<evidence type="ECO:0000256" key="3">
    <source>
        <dbReference type="ARBA" id="ARBA00022833"/>
    </source>
</evidence>
<keyword evidence="3" id="KW-0862">Zinc</keyword>
<feature type="domain" description="MYND-type" evidence="6">
    <location>
        <begin position="259"/>
        <end position="302"/>
    </location>
</feature>
<dbReference type="Pfam" id="PF01753">
    <property type="entry name" value="zf-MYND"/>
    <property type="match status" value="1"/>
</dbReference>
<evidence type="ECO:0000313" key="8">
    <source>
        <dbReference type="Proteomes" id="UP000652219"/>
    </source>
</evidence>
<evidence type="ECO:0000256" key="5">
    <source>
        <dbReference type="SAM" id="MobiDB-lite"/>
    </source>
</evidence>
<accession>A0A8H6J218</accession>
<protein>
    <recommendedName>
        <fullName evidence="6">MYND-type domain-containing protein</fullName>
    </recommendedName>
</protein>
<keyword evidence="2 4" id="KW-0863">Zinc-finger</keyword>
<keyword evidence="8" id="KW-1185">Reference proteome</keyword>
<dbReference type="SUPFAM" id="SSF144232">
    <property type="entry name" value="HIT/MYND zinc finger-like"/>
    <property type="match status" value="1"/>
</dbReference>
<dbReference type="Proteomes" id="UP000652219">
    <property type="component" value="Unassembled WGS sequence"/>
</dbReference>
<feature type="region of interest" description="Disordered" evidence="5">
    <location>
        <begin position="1"/>
        <end position="114"/>
    </location>
</feature>
<dbReference type="InterPro" id="IPR002893">
    <property type="entry name" value="Znf_MYND"/>
</dbReference>
<dbReference type="PROSITE" id="PS50865">
    <property type="entry name" value="ZF_MYND_2"/>
    <property type="match status" value="1"/>
</dbReference>
<sequence length="310" mass="34627">MSKSPSQSPPPPPYPPPPRTPTPPHPPYPPPSAPAPPPTRVPLPDRRPAQTHPLDRDPPLARGRPQALGRPQVRDPPLAGAPLPDRNSPPAPAPPPAPTPPATTPPATTLPPRAPYLMTASMPYNERRSPMYYLIGHERIANAWILGVRRVNFDNYQGVASEELLPGPVAIAILEAFSKPLLVASPLDEQTALVRPFAWDYEQNSVWRELAQGIERALASLGIHNPPFRENDWMFRETTAFRDRWAAVEFAWRNVDLACQYCRRPGILYHGTLFQCPGCREAWYDSKLCQRQHWQESHRRECPGGEGLAQ</sequence>
<evidence type="ECO:0000256" key="1">
    <source>
        <dbReference type="ARBA" id="ARBA00022723"/>
    </source>
</evidence>
<keyword evidence="1" id="KW-0479">Metal-binding</keyword>
<comment type="caution">
    <text evidence="7">The sequence shown here is derived from an EMBL/GenBank/DDBJ whole genome shotgun (WGS) entry which is preliminary data.</text>
</comment>
<dbReference type="AlphaFoldDB" id="A0A8H6J218"/>
<feature type="compositionally biased region" description="Basic and acidic residues" evidence="5">
    <location>
        <begin position="43"/>
        <end position="59"/>
    </location>
</feature>
<evidence type="ECO:0000259" key="6">
    <source>
        <dbReference type="PROSITE" id="PS50865"/>
    </source>
</evidence>
<gene>
    <name evidence="7" type="ORF">CSOJ01_09810</name>
</gene>
<dbReference type="GO" id="GO:0008270">
    <property type="term" value="F:zinc ion binding"/>
    <property type="evidence" value="ECO:0007669"/>
    <property type="project" value="UniProtKB-KW"/>
</dbReference>
<evidence type="ECO:0000256" key="4">
    <source>
        <dbReference type="PROSITE-ProRule" id="PRU00134"/>
    </source>
</evidence>
<evidence type="ECO:0000313" key="7">
    <source>
        <dbReference type="EMBL" id="KAF6804967.1"/>
    </source>
</evidence>
<name>A0A8H6J218_9PEZI</name>
<dbReference type="PRINTS" id="PR01217">
    <property type="entry name" value="PRICHEXTENSN"/>
</dbReference>
<reference evidence="7 8" key="1">
    <citation type="journal article" date="2020" name="Phytopathology">
        <title>Genome Sequence Resources of Colletotrichum truncatum, C. plurivorum, C. musicola, and C. sojae: Four Species Pathogenic to Soybean (Glycine max).</title>
        <authorList>
            <person name="Rogerio F."/>
            <person name="Boufleur T.R."/>
            <person name="Ciampi-Guillardi M."/>
            <person name="Sukno S.A."/>
            <person name="Thon M.R."/>
            <person name="Massola Junior N.S."/>
            <person name="Baroncelli R."/>
        </authorList>
    </citation>
    <scope>NUCLEOTIDE SEQUENCE [LARGE SCALE GENOMIC DNA]</scope>
    <source>
        <strain evidence="7 8">LFN0009</strain>
    </source>
</reference>
<organism evidence="7 8">
    <name type="scientific">Colletotrichum sojae</name>
    <dbReference type="NCBI Taxonomy" id="2175907"/>
    <lineage>
        <taxon>Eukaryota</taxon>
        <taxon>Fungi</taxon>
        <taxon>Dikarya</taxon>
        <taxon>Ascomycota</taxon>
        <taxon>Pezizomycotina</taxon>
        <taxon>Sordariomycetes</taxon>
        <taxon>Hypocreomycetidae</taxon>
        <taxon>Glomerellales</taxon>
        <taxon>Glomerellaceae</taxon>
        <taxon>Colletotrichum</taxon>
        <taxon>Colletotrichum orchidearum species complex</taxon>
    </lineage>
</organism>
<feature type="compositionally biased region" description="Pro residues" evidence="5">
    <location>
        <begin position="87"/>
        <end position="114"/>
    </location>
</feature>
<feature type="compositionally biased region" description="Pro residues" evidence="5">
    <location>
        <begin position="7"/>
        <end position="41"/>
    </location>
</feature>